<comment type="caution">
    <text evidence="1">The sequence shown here is derived from an EMBL/GenBank/DDBJ whole genome shotgun (WGS) entry which is preliminary data.</text>
</comment>
<sequence length="74" mass="8383">MLDYPGVIIPVGAVDKLMDQKDESYAPVGPKDQENHDMSQTTQNFGTELLYLFNWWEETLMMSTCSLVPASLIK</sequence>
<keyword evidence="2" id="KW-1185">Reference proteome</keyword>
<protein>
    <submittedName>
        <fullName evidence="1">Uncharacterized protein</fullName>
    </submittedName>
</protein>
<evidence type="ECO:0000313" key="1">
    <source>
        <dbReference type="EMBL" id="KAK5060343.1"/>
    </source>
</evidence>
<reference evidence="1 2" key="1">
    <citation type="submission" date="2023-08" db="EMBL/GenBank/DDBJ databases">
        <title>Black Yeasts Isolated from many extreme environments.</title>
        <authorList>
            <person name="Coleine C."/>
            <person name="Stajich J.E."/>
            <person name="Selbmann L."/>
        </authorList>
    </citation>
    <scope>NUCLEOTIDE SEQUENCE [LARGE SCALE GENOMIC DNA]</scope>
    <source>
        <strain evidence="1 2">CCFEE 6328</strain>
    </source>
</reference>
<gene>
    <name evidence="1" type="ORF">LTR69_005660</name>
</gene>
<evidence type="ECO:0000313" key="2">
    <source>
        <dbReference type="Proteomes" id="UP001345691"/>
    </source>
</evidence>
<dbReference type="Proteomes" id="UP001345691">
    <property type="component" value="Unassembled WGS sequence"/>
</dbReference>
<proteinExistence type="predicted"/>
<name>A0ABR0JAI6_9EURO</name>
<dbReference type="EMBL" id="JAVRRF010000011">
    <property type="protein sequence ID" value="KAK5060343.1"/>
    <property type="molecule type" value="Genomic_DNA"/>
</dbReference>
<organism evidence="1 2">
    <name type="scientific">Exophiala sideris</name>
    <dbReference type="NCBI Taxonomy" id="1016849"/>
    <lineage>
        <taxon>Eukaryota</taxon>
        <taxon>Fungi</taxon>
        <taxon>Dikarya</taxon>
        <taxon>Ascomycota</taxon>
        <taxon>Pezizomycotina</taxon>
        <taxon>Eurotiomycetes</taxon>
        <taxon>Chaetothyriomycetidae</taxon>
        <taxon>Chaetothyriales</taxon>
        <taxon>Herpotrichiellaceae</taxon>
        <taxon>Exophiala</taxon>
    </lineage>
</organism>
<accession>A0ABR0JAI6</accession>